<keyword evidence="2" id="KW-1185">Reference proteome</keyword>
<evidence type="ECO:0000313" key="1">
    <source>
        <dbReference type="EMBL" id="TFK61141.1"/>
    </source>
</evidence>
<organism evidence="1 2">
    <name type="scientific">Pluteus cervinus</name>
    <dbReference type="NCBI Taxonomy" id="181527"/>
    <lineage>
        <taxon>Eukaryota</taxon>
        <taxon>Fungi</taxon>
        <taxon>Dikarya</taxon>
        <taxon>Basidiomycota</taxon>
        <taxon>Agaricomycotina</taxon>
        <taxon>Agaricomycetes</taxon>
        <taxon>Agaricomycetidae</taxon>
        <taxon>Agaricales</taxon>
        <taxon>Pluteineae</taxon>
        <taxon>Pluteaceae</taxon>
        <taxon>Pluteus</taxon>
    </lineage>
</organism>
<reference evidence="1 2" key="1">
    <citation type="journal article" date="2019" name="Nat. Ecol. Evol.">
        <title>Megaphylogeny resolves global patterns of mushroom evolution.</title>
        <authorList>
            <person name="Varga T."/>
            <person name="Krizsan K."/>
            <person name="Foldi C."/>
            <person name="Dima B."/>
            <person name="Sanchez-Garcia M."/>
            <person name="Sanchez-Ramirez S."/>
            <person name="Szollosi G.J."/>
            <person name="Szarkandi J.G."/>
            <person name="Papp V."/>
            <person name="Albert L."/>
            <person name="Andreopoulos W."/>
            <person name="Angelini C."/>
            <person name="Antonin V."/>
            <person name="Barry K.W."/>
            <person name="Bougher N.L."/>
            <person name="Buchanan P."/>
            <person name="Buyck B."/>
            <person name="Bense V."/>
            <person name="Catcheside P."/>
            <person name="Chovatia M."/>
            <person name="Cooper J."/>
            <person name="Damon W."/>
            <person name="Desjardin D."/>
            <person name="Finy P."/>
            <person name="Geml J."/>
            <person name="Haridas S."/>
            <person name="Hughes K."/>
            <person name="Justo A."/>
            <person name="Karasinski D."/>
            <person name="Kautmanova I."/>
            <person name="Kiss B."/>
            <person name="Kocsube S."/>
            <person name="Kotiranta H."/>
            <person name="LaButti K.M."/>
            <person name="Lechner B.E."/>
            <person name="Liimatainen K."/>
            <person name="Lipzen A."/>
            <person name="Lukacs Z."/>
            <person name="Mihaltcheva S."/>
            <person name="Morgado L.N."/>
            <person name="Niskanen T."/>
            <person name="Noordeloos M.E."/>
            <person name="Ohm R.A."/>
            <person name="Ortiz-Santana B."/>
            <person name="Ovrebo C."/>
            <person name="Racz N."/>
            <person name="Riley R."/>
            <person name="Savchenko A."/>
            <person name="Shiryaev A."/>
            <person name="Soop K."/>
            <person name="Spirin V."/>
            <person name="Szebenyi C."/>
            <person name="Tomsovsky M."/>
            <person name="Tulloss R.E."/>
            <person name="Uehling J."/>
            <person name="Grigoriev I.V."/>
            <person name="Vagvolgyi C."/>
            <person name="Papp T."/>
            <person name="Martin F.M."/>
            <person name="Miettinen O."/>
            <person name="Hibbett D.S."/>
            <person name="Nagy L.G."/>
        </authorList>
    </citation>
    <scope>NUCLEOTIDE SEQUENCE [LARGE SCALE GENOMIC DNA]</scope>
    <source>
        <strain evidence="1 2">NL-1719</strain>
    </source>
</reference>
<proteinExistence type="predicted"/>
<dbReference type="EMBL" id="ML208690">
    <property type="protein sequence ID" value="TFK61141.1"/>
    <property type="molecule type" value="Genomic_DNA"/>
</dbReference>
<evidence type="ECO:0000313" key="2">
    <source>
        <dbReference type="Proteomes" id="UP000308600"/>
    </source>
</evidence>
<sequence>MEPFIHRLNFDILTRLFIIAVASFVRPGTLGLVCSRWWSIVRDEPTLFKAVFIGSTTPDTVARARHLLDRSRTHSVSISFFHITRQSQHMCAALLDAYVSRLQAFATEHRTPTVVLFVRSILPKLVNLEELSLNIAVLESEYPLDLSLPRLQGLHTVRLSGLWSNYVCYPSTGFPFRQLTHLELRGTGLGVEQAIKVLSSCTMLESCVLFLDVESGRLPHRDCPVHLPHLAHFRVIGSPYTYPQILTPGMFPTLKYLHVRDAGPLRHTLPLHRVPMITKSPRIPPIISLNLEIQQSLNFDIAALLNSISTLSSLHVDYGASSKQFILPLLRLLKQNPTILPRLQCLALCVESDEISCQSEVQLASFIFPFIQCRLGTLNQFHISDTHGAFSLASNFATQQYLSLISLGTHHRNALWWSATAAVPEWVQMLWPETYHPYDKDIARFPVGIALPADRGNFPYTHHLFVR</sequence>
<accession>A0ACD3A670</accession>
<dbReference type="Proteomes" id="UP000308600">
    <property type="component" value="Unassembled WGS sequence"/>
</dbReference>
<protein>
    <submittedName>
        <fullName evidence="1">Uncharacterized protein</fullName>
    </submittedName>
</protein>
<name>A0ACD3A670_9AGAR</name>
<gene>
    <name evidence="1" type="ORF">BDN72DRAFT_904355</name>
</gene>